<reference evidence="1" key="1">
    <citation type="submission" date="2016-10" db="EMBL/GenBank/DDBJ databases">
        <title>Sequence of Gallionella enrichment culture.</title>
        <authorList>
            <person name="Poehlein A."/>
            <person name="Muehling M."/>
            <person name="Daniel R."/>
        </authorList>
    </citation>
    <scope>NUCLEOTIDE SEQUENCE</scope>
</reference>
<dbReference type="EMBL" id="MLJW01000212">
    <property type="protein sequence ID" value="OIQ93199.1"/>
    <property type="molecule type" value="Genomic_DNA"/>
</dbReference>
<evidence type="ECO:0008006" key="2">
    <source>
        <dbReference type="Google" id="ProtNLM"/>
    </source>
</evidence>
<gene>
    <name evidence="1" type="ORF">GALL_248120</name>
</gene>
<name>A0A1J5RML3_9ZZZZ</name>
<protein>
    <recommendedName>
        <fullName evidence="2">Transcriptional regulator AbiEi antitoxin N-terminal domain-containing protein</fullName>
    </recommendedName>
</protein>
<proteinExistence type="predicted"/>
<sequence>MAKAHPQILAHIQAKNKGSLFFTSNFIGMGSNDAIRQGLSRLVKQNVLVRLGKGIYLYPENDTELGILYPSTEEIAEAIAKQEKAKIIPTGSQALYKLGLSTQIPLKAVYLTNGVRRKIKVGRRTITFKITTPKKLATKGKFSTVILQALQELGKENINEIVLKKIKPELDKEDPSILKEDLKLTSAWIAELITSLTKNKRND</sequence>
<dbReference type="InterPro" id="IPR045738">
    <property type="entry name" value="DUF6088"/>
</dbReference>
<organism evidence="1">
    <name type="scientific">mine drainage metagenome</name>
    <dbReference type="NCBI Taxonomy" id="410659"/>
    <lineage>
        <taxon>unclassified sequences</taxon>
        <taxon>metagenomes</taxon>
        <taxon>ecological metagenomes</taxon>
    </lineage>
</organism>
<comment type="caution">
    <text evidence="1">The sequence shown here is derived from an EMBL/GenBank/DDBJ whole genome shotgun (WGS) entry which is preliminary data.</text>
</comment>
<evidence type="ECO:0000313" key="1">
    <source>
        <dbReference type="EMBL" id="OIQ93199.1"/>
    </source>
</evidence>
<dbReference type="Pfam" id="PF19570">
    <property type="entry name" value="DUF6088"/>
    <property type="match status" value="1"/>
</dbReference>
<dbReference type="AlphaFoldDB" id="A0A1J5RML3"/>
<accession>A0A1J5RML3</accession>